<feature type="domain" description="Transglutaminase-like" evidence="1">
    <location>
        <begin position="158"/>
        <end position="218"/>
    </location>
</feature>
<evidence type="ECO:0000313" key="3">
    <source>
        <dbReference type="Proteomes" id="UP000030021"/>
    </source>
</evidence>
<dbReference type="EMBL" id="AONH01000001">
    <property type="protein sequence ID" value="KGM89826.1"/>
    <property type="molecule type" value="Genomic_DNA"/>
</dbReference>
<dbReference type="RefSeq" id="WP_037276569.1">
    <property type="nucleotide sequence ID" value="NZ_KN293991.1"/>
</dbReference>
<dbReference type="PANTHER" id="PTHR33490">
    <property type="entry name" value="BLR5614 PROTEIN-RELATED"/>
    <property type="match status" value="1"/>
</dbReference>
<dbReference type="Gene3D" id="2.60.40.2250">
    <property type="match status" value="1"/>
</dbReference>
<organism evidence="2 3">
    <name type="scientific">Roseovarius mucosus DSM 17069</name>
    <dbReference type="NCBI Taxonomy" id="1288298"/>
    <lineage>
        <taxon>Bacteria</taxon>
        <taxon>Pseudomonadati</taxon>
        <taxon>Pseudomonadota</taxon>
        <taxon>Alphaproteobacteria</taxon>
        <taxon>Rhodobacterales</taxon>
        <taxon>Roseobacteraceae</taxon>
        <taxon>Roseovarius</taxon>
    </lineage>
</organism>
<dbReference type="STRING" id="215743.ROSMUCSMR3_01855"/>
<dbReference type="PATRIC" id="fig|1288298.3.peg.422"/>
<proteinExistence type="predicted"/>
<dbReference type="GO" id="GO:0006508">
    <property type="term" value="P:proteolysis"/>
    <property type="evidence" value="ECO:0007669"/>
    <property type="project" value="UniProtKB-KW"/>
</dbReference>
<dbReference type="Gene3D" id="3.10.620.30">
    <property type="match status" value="1"/>
</dbReference>
<dbReference type="InterPro" id="IPR002931">
    <property type="entry name" value="Transglutaminase-like"/>
</dbReference>
<keyword evidence="2" id="KW-0378">Hydrolase</keyword>
<comment type="caution">
    <text evidence="2">The sequence shown here is derived from an EMBL/GenBank/DDBJ whole genome shotgun (WGS) entry which is preliminary data.</text>
</comment>
<protein>
    <submittedName>
        <fullName evidence="2">Transglutaminase-like enzyme, putative cysteine protease</fullName>
    </submittedName>
</protein>
<name>A0A0A0HSB8_9RHOB</name>
<evidence type="ECO:0000259" key="1">
    <source>
        <dbReference type="SMART" id="SM00460"/>
    </source>
</evidence>
<dbReference type="SMART" id="SM00460">
    <property type="entry name" value="TGc"/>
    <property type="match status" value="1"/>
</dbReference>
<dbReference type="HOGENOM" id="CLU_064253_1_0_5"/>
<gene>
    <name evidence="2" type="ORF">rosmuc_00422</name>
</gene>
<evidence type="ECO:0000313" key="2">
    <source>
        <dbReference type="EMBL" id="KGM89826.1"/>
    </source>
</evidence>
<dbReference type="InterPro" id="IPR038765">
    <property type="entry name" value="Papain-like_cys_pep_sf"/>
</dbReference>
<sequence length="258" mass="28461">MRLNIDVTMDYQLTGHDTVLLTLEAAQTDGQVVIESKLEVEGADLRWIDVEGMPGRRVWAHVTSDRMKLRYRALVEVTRAGAALERLAGTPMRDLPGDVVSYLRPSRFCQSDLLTEFAAQQFRGLDGGARIAAIMDWARSEISYVPGSSSATTSAVDSFVARRGVCRDYAHLVCSLARAGNIPARYTSVYGADVDPPDFHAVAEVWLEGAWHLVDATGMSHAADMVVIGSGRDASDVAFMETEDWARPLWQKVDVRRM</sequence>
<dbReference type="PANTHER" id="PTHR33490:SF12">
    <property type="entry name" value="BLL5557 PROTEIN"/>
    <property type="match status" value="1"/>
</dbReference>
<dbReference type="Pfam" id="PF01841">
    <property type="entry name" value="Transglut_core"/>
    <property type="match status" value="1"/>
</dbReference>
<dbReference type="SUPFAM" id="SSF54001">
    <property type="entry name" value="Cysteine proteinases"/>
    <property type="match status" value="1"/>
</dbReference>
<dbReference type="AlphaFoldDB" id="A0A0A0HSB8"/>
<dbReference type="OrthoDB" id="5438043at2"/>
<reference evidence="2 3" key="1">
    <citation type="submission" date="2013-01" db="EMBL/GenBank/DDBJ databases">
        <authorList>
            <person name="Fiebig A."/>
            <person name="Goeker M."/>
            <person name="Klenk H.-P.P."/>
        </authorList>
    </citation>
    <scope>NUCLEOTIDE SEQUENCE [LARGE SCALE GENOMIC DNA]</scope>
    <source>
        <strain evidence="2 3">DSM 17069</strain>
    </source>
</reference>
<dbReference type="Proteomes" id="UP000030021">
    <property type="component" value="Unassembled WGS sequence"/>
</dbReference>
<accession>A0A0A0HSB8</accession>
<dbReference type="GO" id="GO:0008233">
    <property type="term" value="F:peptidase activity"/>
    <property type="evidence" value="ECO:0007669"/>
    <property type="project" value="UniProtKB-KW"/>
</dbReference>
<dbReference type="eggNOG" id="COG1305">
    <property type="taxonomic scope" value="Bacteria"/>
</dbReference>
<keyword evidence="2" id="KW-0645">Protease</keyword>